<feature type="coiled-coil region" evidence="1">
    <location>
        <begin position="66"/>
        <end position="121"/>
    </location>
</feature>
<dbReference type="PANTHER" id="PTHR48200:SF1">
    <property type="entry name" value="AMINOTRANSFERASE-LIKE PLANT MOBILE DOMAIN-CONTAINING PROTEIN"/>
    <property type="match status" value="1"/>
</dbReference>
<name>A0A9D3WJQ9_9ROSI</name>
<reference evidence="2 3" key="1">
    <citation type="journal article" date="2021" name="Plant Biotechnol. J.">
        <title>Multi-omics assisted identification of the key and species-specific regulatory components of drought-tolerant mechanisms in Gossypium stocksii.</title>
        <authorList>
            <person name="Yu D."/>
            <person name="Ke L."/>
            <person name="Zhang D."/>
            <person name="Wu Y."/>
            <person name="Sun Y."/>
            <person name="Mei J."/>
            <person name="Sun J."/>
            <person name="Sun Y."/>
        </authorList>
    </citation>
    <scope>NUCLEOTIDE SEQUENCE [LARGE SCALE GENOMIC DNA]</scope>
    <source>
        <strain evidence="3">cv. E1</strain>
        <tissue evidence="2">Leaf</tissue>
    </source>
</reference>
<evidence type="ECO:0000313" key="3">
    <source>
        <dbReference type="Proteomes" id="UP000828251"/>
    </source>
</evidence>
<keyword evidence="1" id="KW-0175">Coiled coil</keyword>
<comment type="caution">
    <text evidence="2">The sequence shown here is derived from an EMBL/GenBank/DDBJ whole genome shotgun (WGS) entry which is preliminary data.</text>
</comment>
<proteinExistence type="predicted"/>
<dbReference type="AlphaFoldDB" id="A0A9D3WJQ9"/>
<evidence type="ECO:0000256" key="1">
    <source>
        <dbReference type="SAM" id="Coils"/>
    </source>
</evidence>
<evidence type="ECO:0000313" key="2">
    <source>
        <dbReference type="EMBL" id="KAH1129965.1"/>
    </source>
</evidence>
<dbReference type="EMBL" id="JAIQCV010000001">
    <property type="protein sequence ID" value="KAH1129965.1"/>
    <property type="molecule type" value="Genomic_DNA"/>
</dbReference>
<sequence>MVKEISNDWNQTRRMKRFIVGPMVTLEYSGWLSKRVNDNIPEPSSEGARPMEEYLQVVSSELEIIKQYFEKRNSKLKNKIEQLEEEKMHLRLDVDVQKLEAEKLRKRKNKVEEDLDSLKTDYKKLCLSMKTARLGNTSKQWGQEVREERTKADWWERKFREAQVQKEALERSLSETQDEKEN</sequence>
<dbReference type="OrthoDB" id="999183at2759"/>
<dbReference type="PANTHER" id="PTHR48200">
    <property type="entry name" value="PROTEIN, PUTATIVE-RELATED"/>
    <property type="match status" value="1"/>
</dbReference>
<organism evidence="2 3">
    <name type="scientific">Gossypium stocksii</name>
    <dbReference type="NCBI Taxonomy" id="47602"/>
    <lineage>
        <taxon>Eukaryota</taxon>
        <taxon>Viridiplantae</taxon>
        <taxon>Streptophyta</taxon>
        <taxon>Embryophyta</taxon>
        <taxon>Tracheophyta</taxon>
        <taxon>Spermatophyta</taxon>
        <taxon>Magnoliopsida</taxon>
        <taxon>eudicotyledons</taxon>
        <taxon>Gunneridae</taxon>
        <taxon>Pentapetalae</taxon>
        <taxon>rosids</taxon>
        <taxon>malvids</taxon>
        <taxon>Malvales</taxon>
        <taxon>Malvaceae</taxon>
        <taxon>Malvoideae</taxon>
        <taxon>Gossypium</taxon>
    </lineage>
</organism>
<accession>A0A9D3WJQ9</accession>
<gene>
    <name evidence="2" type="ORF">J1N35_001343</name>
</gene>
<keyword evidence="3" id="KW-1185">Reference proteome</keyword>
<protein>
    <submittedName>
        <fullName evidence="2">Uncharacterized protein</fullName>
    </submittedName>
</protein>
<dbReference type="Proteomes" id="UP000828251">
    <property type="component" value="Unassembled WGS sequence"/>
</dbReference>